<keyword evidence="3" id="KW-1185">Reference proteome</keyword>
<dbReference type="GO" id="GO:0005737">
    <property type="term" value="C:cytoplasm"/>
    <property type="evidence" value="ECO:0007669"/>
    <property type="project" value="TreeGrafter"/>
</dbReference>
<organism evidence="2 3">
    <name type="scientific">Podospora aff. communis PSN243</name>
    <dbReference type="NCBI Taxonomy" id="3040156"/>
    <lineage>
        <taxon>Eukaryota</taxon>
        <taxon>Fungi</taxon>
        <taxon>Dikarya</taxon>
        <taxon>Ascomycota</taxon>
        <taxon>Pezizomycotina</taxon>
        <taxon>Sordariomycetes</taxon>
        <taxon>Sordariomycetidae</taxon>
        <taxon>Sordariales</taxon>
        <taxon>Podosporaceae</taxon>
        <taxon>Podospora</taxon>
    </lineage>
</organism>
<proteinExistence type="inferred from homology"/>
<dbReference type="PANTHER" id="PTHR13420">
    <property type="entry name" value="UPF0235 PROTEIN C15ORF40"/>
    <property type="match status" value="1"/>
</dbReference>
<accession>A0AAV9GA96</accession>
<gene>
    <name evidence="2" type="ORF">QBC34DRAFT_307625</name>
</gene>
<reference evidence="2" key="2">
    <citation type="submission" date="2023-05" db="EMBL/GenBank/DDBJ databases">
        <authorList>
            <consortium name="Lawrence Berkeley National Laboratory"/>
            <person name="Steindorff A."/>
            <person name="Hensen N."/>
            <person name="Bonometti L."/>
            <person name="Westerberg I."/>
            <person name="Brannstrom I.O."/>
            <person name="Guillou S."/>
            <person name="Cros-Aarteil S."/>
            <person name="Calhoun S."/>
            <person name="Haridas S."/>
            <person name="Kuo A."/>
            <person name="Mondo S."/>
            <person name="Pangilinan J."/>
            <person name="Riley R."/>
            <person name="Labutti K."/>
            <person name="Andreopoulos B."/>
            <person name="Lipzen A."/>
            <person name="Chen C."/>
            <person name="Yanf M."/>
            <person name="Daum C."/>
            <person name="Ng V."/>
            <person name="Clum A."/>
            <person name="Ohm R."/>
            <person name="Martin F."/>
            <person name="Silar P."/>
            <person name="Natvig D."/>
            <person name="Lalanne C."/>
            <person name="Gautier V."/>
            <person name="Ament-Velasquez S.L."/>
            <person name="Kruys A."/>
            <person name="Hutchinson M.I."/>
            <person name="Powell A.J."/>
            <person name="Barry K."/>
            <person name="Miller A.N."/>
            <person name="Grigoriev I.V."/>
            <person name="Debuchy R."/>
            <person name="Gladieux P."/>
            <person name="Thoren M.H."/>
            <person name="Johannesson H."/>
        </authorList>
    </citation>
    <scope>NUCLEOTIDE SEQUENCE</scope>
    <source>
        <strain evidence="2">PSN243</strain>
    </source>
</reference>
<dbReference type="InterPro" id="IPR036591">
    <property type="entry name" value="YggU-like_sf"/>
</dbReference>
<evidence type="ECO:0008006" key="4">
    <source>
        <dbReference type="Google" id="ProtNLM"/>
    </source>
</evidence>
<evidence type="ECO:0000313" key="2">
    <source>
        <dbReference type="EMBL" id="KAK4445044.1"/>
    </source>
</evidence>
<evidence type="ECO:0000313" key="3">
    <source>
        <dbReference type="Proteomes" id="UP001321760"/>
    </source>
</evidence>
<protein>
    <recommendedName>
        <fullName evidence="4">YggU-like protein</fullName>
    </recommendedName>
</protein>
<dbReference type="EMBL" id="MU865969">
    <property type="protein sequence ID" value="KAK4445044.1"/>
    <property type="molecule type" value="Genomic_DNA"/>
</dbReference>
<name>A0AAV9GA96_9PEZI</name>
<dbReference type="Proteomes" id="UP001321760">
    <property type="component" value="Unassembled WGS sequence"/>
</dbReference>
<comment type="caution">
    <text evidence="2">The sequence shown here is derived from an EMBL/GenBank/DDBJ whole genome shotgun (WGS) entry which is preliminary data.</text>
</comment>
<dbReference type="Gene3D" id="3.30.1200.10">
    <property type="entry name" value="YggU-like"/>
    <property type="match status" value="1"/>
</dbReference>
<dbReference type="InterPro" id="IPR003746">
    <property type="entry name" value="DUF167"/>
</dbReference>
<dbReference type="SMART" id="SM01152">
    <property type="entry name" value="DUF167"/>
    <property type="match status" value="1"/>
</dbReference>
<dbReference type="Pfam" id="PF02594">
    <property type="entry name" value="DUF167"/>
    <property type="match status" value="1"/>
</dbReference>
<sequence>MATGRAIWYVAGTKKSSQGKLYINCNVKPGASKTREGIAGITDDAIDVCVAAQAREGEANKAVIKVLSEVLDLPKSDLTITQGLKSRNKTIAVAASWVSAGEDECLKRVREYLDRAAGVD</sequence>
<dbReference type="PANTHER" id="PTHR13420:SF7">
    <property type="entry name" value="UPF0235 PROTEIN C15ORF40"/>
    <property type="match status" value="1"/>
</dbReference>
<reference evidence="2" key="1">
    <citation type="journal article" date="2023" name="Mol. Phylogenet. Evol.">
        <title>Genome-scale phylogeny and comparative genomics of the fungal order Sordariales.</title>
        <authorList>
            <person name="Hensen N."/>
            <person name="Bonometti L."/>
            <person name="Westerberg I."/>
            <person name="Brannstrom I.O."/>
            <person name="Guillou S."/>
            <person name="Cros-Aarteil S."/>
            <person name="Calhoun S."/>
            <person name="Haridas S."/>
            <person name="Kuo A."/>
            <person name="Mondo S."/>
            <person name="Pangilinan J."/>
            <person name="Riley R."/>
            <person name="LaButti K."/>
            <person name="Andreopoulos B."/>
            <person name="Lipzen A."/>
            <person name="Chen C."/>
            <person name="Yan M."/>
            <person name="Daum C."/>
            <person name="Ng V."/>
            <person name="Clum A."/>
            <person name="Steindorff A."/>
            <person name="Ohm R.A."/>
            <person name="Martin F."/>
            <person name="Silar P."/>
            <person name="Natvig D.O."/>
            <person name="Lalanne C."/>
            <person name="Gautier V."/>
            <person name="Ament-Velasquez S.L."/>
            <person name="Kruys A."/>
            <person name="Hutchinson M.I."/>
            <person name="Powell A.J."/>
            <person name="Barry K."/>
            <person name="Miller A.N."/>
            <person name="Grigoriev I.V."/>
            <person name="Debuchy R."/>
            <person name="Gladieux P."/>
            <person name="Hiltunen Thoren M."/>
            <person name="Johannesson H."/>
        </authorList>
    </citation>
    <scope>NUCLEOTIDE SEQUENCE</scope>
    <source>
        <strain evidence="2">PSN243</strain>
    </source>
</reference>
<dbReference type="SUPFAM" id="SSF69786">
    <property type="entry name" value="YggU-like"/>
    <property type="match status" value="1"/>
</dbReference>
<evidence type="ECO:0000256" key="1">
    <source>
        <dbReference type="ARBA" id="ARBA00010364"/>
    </source>
</evidence>
<comment type="similarity">
    <text evidence="1">Belongs to the UPF0235 family.</text>
</comment>
<dbReference type="HAMAP" id="MF_00634">
    <property type="entry name" value="UPF0235"/>
    <property type="match status" value="1"/>
</dbReference>
<dbReference type="NCBIfam" id="TIGR00251">
    <property type="entry name" value="DUF167 family protein"/>
    <property type="match status" value="1"/>
</dbReference>
<dbReference type="AlphaFoldDB" id="A0AAV9GA96"/>